<dbReference type="Proteomes" id="UP000192923">
    <property type="component" value="Unassembled WGS sequence"/>
</dbReference>
<protein>
    <submittedName>
        <fullName evidence="2">Protoglobin</fullName>
    </submittedName>
</protein>
<dbReference type="Pfam" id="PF11563">
    <property type="entry name" value="Protoglobin"/>
    <property type="match status" value="1"/>
</dbReference>
<name>A0A1Y6CZZ5_9GAMM</name>
<sequence>MQNLNYSELTQYAKALANFTPEQERVVMEAGALLKPHLVEVTESFYDKLLAIPETRRFLQGRTERLKNTHLSWLDKIFTGPYDNEYTAYMYMVGVIHVRVDLPVEFMAAGMTLIADAISTKLNALYGGDHRQSRDTMAAINGVLGYSLIVMQKSYQSSMEEQLQKFLKITGITRALYQNMALAYKG</sequence>
<dbReference type="InterPro" id="IPR044398">
    <property type="entry name" value="Globin-sensor_dom"/>
</dbReference>
<dbReference type="Gene3D" id="1.10.490.10">
    <property type="entry name" value="Globins"/>
    <property type="match status" value="1"/>
</dbReference>
<proteinExistence type="predicted"/>
<dbReference type="SUPFAM" id="SSF46458">
    <property type="entry name" value="Globin-like"/>
    <property type="match status" value="1"/>
</dbReference>
<reference evidence="2 3" key="1">
    <citation type="submission" date="2016-12" db="EMBL/GenBank/DDBJ databases">
        <authorList>
            <person name="Song W.-J."/>
            <person name="Kurnit D.M."/>
        </authorList>
    </citation>
    <scope>NUCLEOTIDE SEQUENCE [LARGE SCALE GENOMIC DNA]</scope>
    <source>
        <strain evidence="2 3">175</strain>
    </source>
</reference>
<dbReference type="AlphaFoldDB" id="A0A1Y6CZZ5"/>
<organism evidence="2 3">
    <name type="scientific">Methylomagnum ishizawai</name>
    <dbReference type="NCBI Taxonomy" id="1760988"/>
    <lineage>
        <taxon>Bacteria</taxon>
        <taxon>Pseudomonadati</taxon>
        <taxon>Pseudomonadota</taxon>
        <taxon>Gammaproteobacteria</taxon>
        <taxon>Methylococcales</taxon>
        <taxon>Methylococcaceae</taxon>
        <taxon>Methylomagnum</taxon>
    </lineage>
</organism>
<dbReference type="GO" id="GO:0020037">
    <property type="term" value="F:heme binding"/>
    <property type="evidence" value="ECO:0007669"/>
    <property type="project" value="InterPro"/>
</dbReference>
<dbReference type="STRING" id="1760988.SAMN02949497_3263"/>
<evidence type="ECO:0000313" key="3">
    <source>
        <dbReference type="Proteomes" id="UP000192923"/>
    </source>
</evidence>
<dbReference type="InterPro" id="IPR009050">
    <property type="entry name" value="Globin-like_sf"/>
</dbReference>
<evidence type="ECO:0000313" key="2">
    <source>
        <dbReference type="EMBL" id="SMF95886.1"/>
    </source>
</evidence>
<dbReference type="GO" id="GO:0019825">
    <property type="term" value="F:oxygen binding"/>
    <property type="evidence" value="ECO:0007669"/>
    <property type="project" value="InterPro"/>
</dbReference>
<dbReference type="EMBL" id="FXAM01000001">
    <property type="protein sequence ID" value="SMF95886.1"/>
    <property type="molecule type" value="Genomic_DNA"/>
</dbReference>
<keyword evidence="3" id="KW-1185">Reference proteome</keyword>
<feature type="domain" description="Globin-sensor" evidence="1">
    <location>
        <begin position="10"/>
        <end position="160"/>
    </location>
</feature>
<dbReference type="CDD" id="cd01068">
    <property type="entry name" value="globin_sensor"/>
    <property type="match status" value="1"/>
</dbReference>
<evidence type="ECO:0000259" key="1">
    <source>
        <dbReference type="Pfam" id="PF11563"/>
    </source>
</evidence>
<dbReference type="InterPro" id="IPR039379">
    <property type="entry name" value="Protoglobin_sensor_dom"/>
</dbReference>
<accession>A0A1Y6CZZ5</accession>
<dbReference type="InterPro" id="IPR012292">
    <property type="entry name" value="Globin/Proto"/>
</dbReference>
<dbReference type="OrthoDB" id="6088008at2"/>
<gene>
    <name evidence="2" type="ORF">SAMN02949497_3263</name>
</gene>
<dbReference type="RefSeq" id="WP_085214496.1">
    <property type="nucleotide sequence ID" value="NZ_FXAM01000001.1"/>
</dbReference>